<evidence type="ECO:0000313" key="13">
    <source>
        <dbReference type="Proteomes" id="UP000827092"/>
    </source>
</evidence>
<dbReference type="PANTHER" id="PTHR19879:SF1">
    <property type="entry name" value="CANNONBALL-RELATED"/>
    <property type="match status" value="1"/>
</dbReference>
<comment type="similarity">
    <text evidence="2">Belongs to the WD repeat TAF5 family.</text>
</comment>
<dbReference type="Pfam" id="PF04494">
    <property type="entry name" value="TFIID_NTD2"/>
    <property type="match status" value="1"/>
</dbReference>
<dbReference type="PROSITE" id="PS50294">
    <property type="entry name" value="WD_REPEATS_REGION"/>
    <property type="match status" value="5"/>
</dbReference>
<evidence type="ECO:0000256" key="5">
    <source>
        <dbReference type="ARBA" id="ARBA00023015"/>
    </source>
</evidence>
<dbReference type="PROSITE" id="PS50896">
    <property type="entry name" value="LISH"/>
    <property type="match status" value="1"/>
</dbReference>
<feature type="repeat" description="WD" evidence="9">
    <location>
        <begin position="382"/>
        <end position="423"/>
    </location>
</feature>
<dbReference type="CDD" id="cd00200">
    <property type="entry name" value="WD40"/>
    <property type="match status" value="1"/>
</dbReference>
<comment type="subcellular location">
    <subcellularLocation>
        <location evidence="1">Nucleus</location>
    </subcellularLocation>
</comment>
<feature type="repeat" description="WD" evidence="9">
    <location>
        <begin position="497"/>
        <end position="538"/>
    </location>
</feature>
<dbReference type="GO" id="GO:0005669">
    <property type="term" value="C:transcription factor TFIID complex"/>
    <property type="evidence" value="ECO:0007669"/>
    <property type="project" value="TreeGrafter"/>
</dbReference>
<dbReference type="Gene3D" id="2.130.10.10">
    <property type="entry name" value="YVTN repeat-like/Quinoprotein amine dehydrogenase"/>
    <property type="match status" value="2"/>
</dbReference>
<feature type="compositionally biased region" description="Basic and acidic residues" evidence="10">
    <location>
        <begin position="323"/>
        <end position="333"/>
    </location>
</feature>
<dbReference type="Pfam" id="PF00400">
    <property type="entry name" value="WD40"/>
    <property type="match status" value="6"/>
</dbReference>
<dbReference type="InterPro" id="IPR020472">
    <property type="entry name" value="WD40_PAC1"/>
</dbReference>
<dbReference type="AlphaFoldDB" id="A0AAV6VAD0"/>
<evidence type="ECO:0000256" key="6">
    <source>
        <dbReference type="ARBA" id="ARBA00023163"/>
    </source>
</evidence>
<protein>
    <recommendedName>
        <fullName evidence="8">Transcription initiation factor TFIID subunit 5</fullName>
    </recommendedName>
</protein>
<dbReference type="GO" id="GO:0006367">
    <property type="term" value="P:transcription initiation at RNA polymerase II promoter"/>
    <property type="evidence" value="ECO:0007669"/>
    <property type="project" value="TreeGrafter"/>
</dbReference>
<dbReference type="PRINTS" id="PR00320">
    <property type="entry name" value="GPROTEINBRPT"/>
</dbReference>
<dbReference type="GO" id="GO:0016251">
    <property type="term" value="F:RNA polymerase II general transcription initiation factor activity"/>
    <property type="evidence" value="ECO:0007669"/>
    <property type="project" value="TreeGrafter"/>
</dbReference>
<dbReference type="InterPro" id="IPR007582">
    <property type="entry name" value="TFIID_NTD2"/>
</dbReference>
<evidence type="ECO:0000256" key="7">
    <source>
        <dbReference type="ARBA" id="ARBA00023242"/>
    </source>
</evidence>
<dbReference type="InterPro" id="IPR006594">
    <property type="entry name" value="LisH"/>
</dbReference>
<evidence type="ECO:0000256" key="2">
    <source>
        <dbReference type="ARBA" id="ARBA00009435"/>
    </source>
</evidence>
<feature type="region of interest" description="Disordered" evidence="10">
    <location>
        <begin position="1"/>
        <end position="66"/>
    </location>
</feature>
<dbReference type="PANTHER" id="PTHR19879">
    <property type="entry name" value="TRANSCRIPTION INITIATION FACTOR TFIID"/>
    <property type="match status" value="1"/>
</dbReference>
<sequence>MIEYMDVPDEGTNQPNGNSIPPSNPNPSLVPEPLAPTPVPTEAVIIPKEEVKTEKTGDEEEDDDKKAELNKTHLISILQFLKKHNLQETEAILRKETKLTDDSKIAESAQNGTDVSSVLSTYKSEGDPDIYEDTYVGLKKFIGTALDTYRHELSMILYPVFVHMYLELVYNEHEAQAKYFIEKFGAEQEEYYVEDVKKLSCLTKKDHMKGNEFMDSFRSGQFTVRMSRDTYNFLKRHLQDKRNNVLQNIIQEHLYLDVYEGISRTKSQIDSTAGALVGEAARQANKSKVYYGLLKEPEIQIPIDDEEEGQEGEDKPKKKKAKKDPLLSKKTRNDPNAPPANRIPLPELRDADKLDKINAMREALKRVRLGPNSLPSICFYTFLNSHHGVTCADICEDSSLLSAGASDSLVRIWSLNTNKLKAMKPASELEQVDKEADDVLYRMMDERNATDMRTLIGHSGPVYSTSFSPDRNLLLSCSEDSTVRLWSLQTWSNVVCYKGHCFPVWDVKFSPHGYYFATCGHDRTARLWSTDYHQPVRIFSGHVSDVDCLQFHPNSNYIATGSSDRTIRLWDVLSGNCVRFLTGHKGTVHNLAFSTCGRFLASAGSDKKILIWDIAYGHLLAELTSHTDTIYTLCFSREGTVLASGGLDNCIKLWDMTKLQEEIDLEDINISHAPNIKNVKDAYLLGTNSTKSTPILSLHFTRRNLLLAAGLYNGLCTYDFTLFVIVD</sequence>
<dbReference type="FunFam" id="2.130.10.10:FF:000243">
    <property type="entry name" value="Transcription initiation factor TFIID subunit 5"/>
    <property type="match status" value="1"/>
</dbReference>
<evidence type="ECO:0000256" key="8">
    <source>
        <dbReference type="ARBA" id="ARBA00044130"/>
    </source>
</evidence>
<reference evidence="12 13" key="1">
    <citation type="journal article" date="2022" name="Nat. Ecol. Evol.">
        <title>A masculinizing supergene underlies an exaggerated male reproductive morph in a spider.</title>
        <authorList>
            <person name="Hendrickx F."/>
            <person name="De Corte Z."/>
            <person name="Sonet G."/>
            <person name="Van Belleghem S.M."/>
            <person name="Kostlbacher S."/>
            <person name="Vangestel C."/>
        </authorList>
    </citation>
    <scope>NUCLEOTIDE SEQUENCE [LARGE SCALE GENOMIC DNA]</scope>
    <source>
        <strain evidence="12">W744_W776</strain>
    </source>
</reference>
<dbReference type="InterPro" id="IPR037264">
    <property type="entry name" value="TFIID_NTD2_sf"/>
</dbReference>
<keyword evidence="7" id="KW-0539">Nucleus</keyword>
<dbReference type="SUPFAM" id="SSF50978">
    <property type="entry name" value="WD40 repeat-like"/>
    <property type="match status" value="1"/>
</dbReference>
<dbReference type="SMART" id="SM00320">
    <property type="entry name" value="WD40"/>
    <property type="match status" value="7"/>
</dbReference>
<feature type="repeat" description="WD" evidence="9">
    <location>
        <begin position="539"/>
        <end position="580"/>
    </location>
</feature>
<dbReference type="PROSITE" id="PS50082">
    <property type="entry name" value="WD_REPEATS_2"/>
    <property type="match status" value="6"/>
</dbReference>
<dbReference type="Proteomes" id="UP000827092">
    <property type="component" value="Unassembled WGS sequence"/>
</dbReference>
<evidence type="ECO:0000256" key="3">
    <source>
        <dbReference type="ARBA" id="ARBA00022574"/>
    </source>
</evidence>
<dbReference type="SUPFAM" id="SSF160897">
    <property type="entry name" value="Taf5 N-terminal domain-like"/>
    <property type="match status" value="1"/>
</dbReference>
<gene>
    <name evidence="12" type="ORF">JTE90_025632</name>
</gene>
<dbReference type="InterPro" id="IPR001680">
    <property type="entry name" value="WD40_rpt"/>
</dbReference>
<feature type="compositionally biased region" description="Pro residues" evidence="10">
    <location>
        <begin position="22"/>
        <end position="39"/>
    </location>
</feature>
<dbReference type="Gene3D" id="1.25.40.500">
    <property type="entry name" value="TFIID subunit TAF5, NTD2 domain"/>
    <property type="match status" value="1"/>
</dbReference>
<feature type="compositionally biased region" description="Basic and acidic residues" evidence="10">
    <location>
        <begin position="47"/>
        <end position="56"/>
    </location>
</feature>
<dbReference type="EMBL" id="JAFNEN010000133">
    <property type="protein sequence ID" value="KAG8192924.1"/>
    <property type="molecule type" value="Genomic_DNA"/>
</dbReference>
<evidence type="ECO:0000256" key="10">
    <source>
        <dbReference type="SAM" id="MobiDB-lite"/>
    </source>
</evidence>
<accession>A0AAV6VAD0</accession>
<dbReference type="InterPro" id="IPR015943">
    <property type="entry name" value="WD40/YVTN_repeat-like_dom_sf"/>
</dbReference>
<keyword evidence="6" id="KW-0804">Transcription</keyword>
<evidence type="ECO:0000259" key="11">
    <source>
        <dbReference type="Pfam" id="PF04494"/>
    </source>
</evidence>
<feature type="repeat" description="WD" evidence="9">
    <location>
        <begin position="623"/>
        <end position="656"/>
    </location>
</feature>
<proteinExistence type="inferred from homology"/>
<dbReference type="PROSITE" id="PS00678">
    <property type="entry name" value="WD_REPEATS_1"/>
    <property type="match status" value="3"/>
</dbReference>
<dbReference type="CDD" id="cd08044">
    <property type="entry name" value="TAF5_NTD2"/>
    <property type="match status" value="1"/>
</dbReference>
<keyword evidence="3 9" id="KW-0853">WD repeat</keyword>
<feature type="domain" description="TFIID subunit TAF5 NTD2" evidence="11">
    <location>
        <begin position="125"/>
        <end position="254"/>
    </location>
</feature>
<evidence type="ECO:0000256" key="1">
    <source>
        <dbReference type="ARBA" id="ARBA00004123"/>
    </source>
</evidence>
<keyword evidence="4" id="KW-0677">Repeat</keyword>
<feature type="repeat" description="WD" evidence="9">
    <location>
        <begin position="455"/>
        <end position="490"/>
    </location>
</feature>
<evidence type="ECO:0000313" key="12">
    <source>
        <dbReference type="EMBL" id="KAG8192924.1"/>
    </source>
</evidence>
<feature type="region of interest" description="Disordered" evidence="10">
    <location>
        <begin position="301"/>
        <end position="349"/>
    </location>
</feature>
<keyword evidence="5" id="KW-0805">Transcription regulation</keyword>
<organism evidence="12 13">
    <name type="scientific">Oedothorax gibbosus</name>
    <dbReference type="NCBI Taxonomy" id="931172"/>
    <lineage>
        <taxon>Eukaryota</taxon>
        <taxon>Metazoa</taxon>
        <taxon>Ecdysozoa</taxon>
        <taxon>Arthropoda</taxon>
        <taxon>Chelicerata</taxon>
        <taxon>Arachnida</taxon>
        <taxon>Araneae</taxon>
        <taxon>Araneomorphae</taxon>
        <taxon>Entelegynae</taxon>
        <taxon>Araneoidea</taxon>
        <taxon>Linyphiidae</taxon>
        <taxon>Erigoninae</taxon>
        <taxon>Oedothorax</taxon>
    </lineage>
</organism>
<keyword evidence="13" id="KW-1185">Reference proteome</keyword>
<dbReference type="InterPro" id="IPR036322">
    <property type="entry name" value="WD40_repeat_dom_sf"/>
</dbReference>
<comment type="caution">
    <text evidence="12">The sequence shown here is derived from an EMBL/GenBank/DDBJ whole genome shotgun (WGS) entry which is preliminary data.</text>
</comment>
<feature type="repeat" description="WD" evidence="9">
    <location>
        <begin position="581"/>
        <end position="622"/>
    </location>
</feature>
<evidence type="ECO:0000256" key="4">
    <source>
        <dbReference type="ARBA" id="ARBA00022737"/>
    </source>
</evidence>
<name>A0AAV6VAD0_9ARAC</name>
<evidence type="ECO:0000256" key="9">
    <source>
        <dbReference type="PROSITE-ProRule" id="PRU00221"/>
    </source>
</evidence>
<dbReference type="InterPro" id="IPR019775">
    <property type="entry name" value="WD40_repeat_CS"/>
</dbReference>